<sequence>MLGVRAPKRTSPFTEIDAIYRHILSQAEDWDGVMDVVAGRHMLLSTPNGTFIDLISPERDEKSDLCTILALLGYSRNDIESCVADLTALFRIDRVAFDLQLYHKSLLDFLFDPTRAGTFYIDKNEMACKFAVAHFKQMSDFASIFFGFMVLYHVTQPDTAVTTALQSFLPKTTGERRSNGTLLDHIASQFIAEFERLYSKSNAELSASIRTRWITWFRESAVHIP</sequence>
<dbReference type="Proteomes" id="UP000567179">
    <property type="component" value="Unassembled WGS sequence"/>
</dbReference>
<gene>
    <name evidence="1" type="ORF">D9619_012491</name>
</gene>
<dbReference type="AlphaFoldDB" id="A0A8H5ERB7"/>
<organism evidence="1 2">
    <name type="scientific">Psilocybe cf. subviscida</name>
    <dbReference type="NCBI Taxonomy" id="2480587"/>
    <lineage>
        <taxon>Eukaryota</taxon>
        <taxon>Fungi</taxon>
        <taxon>Dikarya</taxon>
        <taxon>Basidiomycota</taxon>
        <taxon>Agaricomycotina</taxon>
        <taxon>Agaricomycetes</taxon>
        <taxon>Agaricomycetidae</taxon>
        <taxon>Agaricales</taxon>
        <taxon>Agaricineae</taxon>
        <taxon>Strophariaceae</taxon>
        <taxon>Psilocybe</taxon>
    </lineage>
</organism>
<proteinExistence type="predicted"/>
<evidence type="ECO:0000313" key="1">
    <source>
        <dbReference type="EMBL" id="KAF5309494.1"/>
    </source>
</evidence>
<protein>
    <submittedName>
        <fullName evidence="1">Uncharacterized protein</fullName>
    </submittedName>
</protein>
<reference evidence="1 2" key="1">
    <citation type="journal article" date="2020" name="ISME J.">
        <title>Uncovering the hidden diversity of litter-decomposition mechanisms in mushroom-forming fungi.</title>
        <authorList>
            <person name="Floudas D."/>
            <person name="Bentzer J."/>
            <person name="Ahren D."/>
            <person name="Johansson T."/>
            <person name="Persson P."/>
            <person name="Tunlid A."/>
        </authorList>
    </citation>
    <scope>NUCLEOTIDE SEQUENCE [LARGE SCALE GENOMIC DNA]</scope>
    <source>
        <strain evidence="1 2">CBS 101986</strain>
    </source>
</reference>
<accession>A0A8H5ERB7</accession>
<dbReference type="EMBL" id="JAACJJ010000059">
    <property type="protein sequence ID" value="KAF5309494.1"/>
    <property type="molecule type" value="Genomic_DNA"/>
</dbReference>
<keyword evidence="2" id="KW-1185">Reference proteome</keyword>
<dbReference type="OrthoDB" id="3005085at2759"/>
<name>A0A8H5ERB7_9AGAR</name>
<evidence type="ECO:0000313" key="2">
    <source>
        <dbReference type="Proteomes" id="UP000567179"/>
    </source>
</evidence>
<comment type="caution">
    <text evidence="1">The sequence shown here is derived from an EMBL/GenBank/DDBJ whole genome shotgun (WGS) entry which is preliminary data.</text>
</comment>